<dbReference type="CDD" id="cd04301">
    <property type="entry name" value="NAT_SF"/>
    <property type="match status" value="1"/>
</dbReference>
<dbReference type="InterPro" id="IPR000182">
    <property type="entry name" value="GNAT_dom"/>
</dbReference>
<sequence>MISIRPFNEADNKSMLEIERLCPQGEETCALGVDKKDIIARYKMYDNWNVLVAEVDGKIAGWIGLTVKPTHGREEKYAYLPEVMVHPAFRKKGVATKLVEEAEKRQGKWKQIMPMDTYTNQIPPLNSYSISLGILR</sequence>
<evidence type="ECO:0000313" key="3">
    <source>
        <dbReference type="Proteomes" id="UP000600774"/>
    </source>
</evidence>
<dbReference type="PANTHER" id="PTHR43072:SF60">
    <property type="entry name" value="L-2,4-DIAMINOBUTYRIC ACID ACETYLTRANSFERASE"/>
    <property type="match status" value="1"/>
</dbReference>
<protein>
    <submittedName>
        <fullName evidence="2">GNAT family N-acetyltransferase</fullName>
    </submittedName>
</protein>
<name>A0A832SLK1_9EURY</name>
<accession>A0A832SLK1</accession>
<proteinExistence type="predicted"/>
<dbReference type="Gene3D" id="3.40.630.30">
    <property type="match status" value="1"/>
</dbReference>
<keyword evidence="2" id="KW-0808">Transferase</keyword>
<dbReference type="RefSeq" id="WP_011020256.1">
    <property type="nucleotide sequence ID" value="NZ_DUJU01000176.1"/>
</dbReference>
<dbReference type="InterPro" id="IPR016181">
    <property type="entry name" value="Acyl_CoA_acyltransferase"/>
</dbReference>
<gene>
    <name evidence="2" type="ORF">HA338_15420</name>
</gene>
<comment type="caution">
    <text evidence="2">The sequence shown here is derived from an EMBL/GenBank/DDBJ whole genome shotgun (WGS) entry which is preliminary data.</text>
</comment>
<dbReference type="GO" id="GO:0016747">
    <property type="term" value="F:acyltransferase activity, transferring groups other than amino-acyl groups"/>
    <property type="evidence" value="ECO:0007669"/>
    <property type="project" value="InterPro"/>
</dbReference>
<dbReference type="AlphaFoldDB" id="A0A832SLK1"/>
<evidence type="ECO:0000259" key="1">
    <source>
        <dbReference type="PROSITE" id="PS51186"/>
    </source>
</evidence>
<dbReference type="PANTHER" id="PTHR43072">
    <property type="entry name" value="N-ACETYLTRANSFERASE"/>
    <property type="match status" value="1"/>
</dbReference>
<reference evidence="2" key="1">
    <citation type="journal article" date="2020" name="bioRxiv">
        <title>A rank-normalized archaeal taxonomy based on genome phylogeny resolves widespread incomplete and uneven classifications.</title>
        <authorList>
            <person name="Rinke C."/>
            <person name="Chuvochina M."/>
            <person name="Mussig A.J."/>
            <person name="Chaumeil P.-A."/>
            <person name="Waite D.W."/>
            <person name="Whitman W.B."/>
            <person name="Parks D.H."/>
            <person name="Hugenholtz P."/>
        </authorList>
    </citation>
    <scope>NUCLEOTIDE SEQUENCE</scope>
    <source>
        <strain evidence="2">UBA8876</strain>
    </source>
</reference>
<dbReference type="Proteomes" id="UP000600774">
    <property type="component" value="Unassembled WGS sequence"/>
</dbReference>
<organism evidence="2 3">
    <name type="scientific">Methanosarcina acetivorans</name>
    <dbReference type="NCBI Taxonomy" id="2214"/>
    <lineage>
        <taxon>Archaea</taxon>
        <taxon>Methanobacteriati</taxon>
        <taxon>Methanobacteriota</taxon>
        <taxon>Stenosarchaea group</taxon>
        <taxon>Methanomicrobia</taxon>
        <taxon>Methanosarcinales</taxon>
        <taxon>Methanosarcinaceae</taxon>
        <taxon>Methanosarcina</taxon>
    </lineage>
</organism>
<dbReference type="GeneID" id="1472090"/>
<dbReference type="PROSITE" id="PS51186">
    <property type="entry name" value="GNAT"/>
    <property type="match status" value="1"/>
</dbReference>
<feature type="domain" description="N-acetyltransferase" evidence="1">
    <location>
        <begin position="2"/>
        <end position="136"/>
    </location>
</feature>
<evidence type="ECO:0000313" key="2">
    <source>
        <dbReference type="EMBL" id="HIH95347.1"/>
    </source>
</evidence>
<dbReference type="EMBL" id="DUJU01000176">
    <property type="protein sequence ID" value="HIH95347.1"/>
    <property type="molecule type" value="Genomic_DNA"/>
</dbReference>
<dbReference type="SUPFAM" id="SSF55729">
    <property type="entry name" value="Acyl-CoA N-acyltransferases (Nat)"/>
    <property type="match status" value="1"/>
</dbReference>
<dbReference type="Pfam" id="PF00583">
    <property type="entry name" value="Acetyltransf_1"/>
    <property type="match status" value="1"/>
</dbReference>